<accession>A0A9W6DUU0</accession>
<name>A0A9W6DUU0_9EURO</name>
<sequence length="446" mass="51159">MFQTRLDQIRRLSGGIDVDVPNSVELYRPVGLRLTPSRLDSTPMADEMASDVRRVFSQKPSIFLHIIEQMRDTHSRDTSELTPNRFVMSTMAWKYSQGLTDGLDYLIQHFNLRGFNEDGEAFGPQYKPEYLLSGLDMVYSRIAADDFYSTLLVQLFHDCGFPVPSDRFHSYGSQPKNRRGSVDILSRKTAYLAYQLMRPWRDFYRSHLELEALFWAQYRHLLFFVFPSTENLARCLPWYRPTASMHLHDHPGYIDFLLWPQLHEQLKCSWKNYNTEGLVENLIRGFNVSSADIDPEQPQIYVKNSELHLSEAFERALADASNFCMQPHLFARSSGVARRDSTTVPDASATGQSAHSTHTAGGALDTNVRPYCYELGQSIWTTPLLSDSHLPYSTTNTIPLCPPQLDNEMVQSNEGLNMGYNRTDFLDWDDYQMGSDNFFMDAGGEI</sequence>
<dbReference type="Proteomes" id="UP001143548">
    <property type="component" value="Unassembled WGS sequence"/>
</dbReference>
<protein>
    <recommendedName>
        <fullName evidence="4">Transcription factor domain-containing protein</fullName>
    </recommendedName>
</protein>
<proteinExistence type="predicted"/>
<evidence type="ECO:0000313" key="2">
    <source>
        <dbReference type="EMBL" id="GKZ27922.1"/>
    </source>
</evidence>
<evidence type="ECO:0000313" key="3">
    <source>
        <dbReference type="Proteomes" id="UP001143548"/>
    </source>
</evidence>
<dbReference type="AlphaFoldDB" id="A0A9W6DUU0"/>
<evidence type="ECO:0008006" key="4">
    <source>
        <dbReference type="Google" id="ProtNLM"/>
    </source>
</evidence>
<evidence type="ECO:0000256" key="1">
    <source>
        <dbReference type="SAM" id="MobiDB-lite"/>
    </source>
</evidence>
<dbReference type="PANTHER" id="PTHR37012">
    <property type="entry name" value="B-ZIP TRANSCRIPTION FACTOR (EUROFUNG)-RELATED"/>
    <property type="match status" value="1"/>
</dbReference>
<comment type="caution">
    <text evidence="2">The sequence shown here is derived from an EMBL/GenBank/DDBJ whole genome shotgun (WGS) entry which is preliminary data.</text>
</comment>
<gene>
    <name evidence="2" type="ORF">AbraCBS73388_006755</name>
</gene>
<dbReference type="PANTHER" id="PTHR37012:SF2">
    <property type="entry name" value="BZIP DOMAIN-CONTAINING PROTEIN-RELATED"/>
    <property type="match status" value="1"/>
</dbReference>
<organism evidence="2 3">
    <name type="scientific">Aspergillus brasiliensis</name>
    <dbReference type="NCBI Taxonomy" id="319629"/>
    <lineage>
        <taxon>Eukaryota</taxon>
        <taxon>Fungi</taxon>
        <taxon>Dikarya</taxon>
        <taxon>Ascomycota</taxon>
        <taxon>Pezizomycotina</taxon>
        <taxon>Eurotiomycetes</taxon>
        <taxon>Eurotiomycetidae</taxon>
        <taxon>Eurotiales</taxon>
        <taxon>Aspergillaceae</taxon>
        <taxon>Aspergillus</taxon>
        <taxon>Aspergillus subgen. Circumdati</taxon>
    </lineage>
</organism>
<feature type="compositionally biased region" description="Polar residues" evidence="1">
    <location>
        <begin position="342"/>
        <end position="359"/>
    </location>
</feature>
<dbReference type="EMBL" id="BROQ01000359">
    <property type="protein sequence ID" value="GKZ27922.1"/>
    <property type="molecule type" value="Genomic_DNA"/>
</dbReference>
<reference evidence="2" key="1">
    <citation type="submission" date="2022-07" db="EMBL/GenBank/DDBJ databases">
        <title>Taxonomy of Aspergillus series Nigri: significant species reduction supported by multi-species coalescent approaches.</title>
        <authorList>
            <person name="Bian C."/>
            <person name="Kusuya Y."/>
            <person name="Sklenar F."/>
            <person name="D'hooge E."/>
            <person name="Yaguchi T."/>
            <person name="Takahashi H."/>
            <person name="Hubka V."/>
        </authorList>
    </citation>
    <scope>NUCLEOTIDE SEQUENCE</scope>
    <source>
        <strain evidence="2">CBS 733.88</strain>
    </source>
</reference>
<feature type="region of interest" description="Disordered" evidence="1">
    <location>
        <begin position="341"/>
        <end position="361"/>
    </location>
</feature>